<accession>D4AJN3</accession>
<dbReference type="RefSeq" id="XP_003017601.1">
    <property type="nucleotide sequence ID" value="XM_003017555.1"/>
</dbReference>
<dbReference type="CDD" id="cd00167">
    <property type="entry name" value="SANT"/>
    <property type="match status" value="1"/>
</dbReference>
<dbReference type="SMART" id="SM00717">
    <property type="entry name" value="SANT"/>
    <property type="match status" value="1"/>
</dbReference>
<dbReference type="InterPro" id="IPR050560">
    <property type="entry name" value="MYB_TF"/>
</dbReference>
<dbReference type="GO" id="GO:0000278">
    <property type="term" value="P:mitotic cell cycle"/>
    <property type="evidence" value="ECO:0007669"/>
    <property type="project" value="TreeGrafter"/>
</dbReference>
<dbReference type="EMBL" id="ABSU01000001">
    <property type="protein sequence ID" value="EFE36956.1"/>
    <property type="molecule type" value="Genomic_DNA"/>
</dbReference>
<dbReference type="GO" id="GO:0000978">
    <property type="term" value="F:RNA polymerase II cis-regulatory region sequence-specific DNA binding"/>
    <property type="evidence" value="ECO:0007669"/>
    <property type="project" value="TreeGrafter"/>
</dbReference>
<dbReference type="eggNOG" id="ENOG502S338">
    <property type="taxonomic scope" value="Eukaryota"/>
</dbReference>
<proteinExistence type="predicted"/>
<feature type="domain" description="Myb-like" evidence="2">
    <location>
        <begin position="32"/>
        <end position="81"/>
    </location>
</feature>
<evidence type="ECO:0000313" key="5">
    <source>
        <dbReference type="Proteomes" id="UP000008866"/>
    </source>
</evidence>
<dbReference type="HOGENOM" id="CLU_993855_0_0_1"/>
<evidence type="ECO:0000256" key="1">
    <source>
        <dbReference type="SAM" id="MobiDB-lite"/>
    </source>
</evidence>
<dbReference type="Proteomes" id="UP000008866">
    <property type="component" value="Unassembled WGS sequence"/>
</dbReference>
<dbReference type="InterPro" id="IPR017930">
    <property type="entry name" value="Myb_dom"/>
</dbReference>
<evidence type="ECO:0000259" key="2">
    <source>
        <dbReference type="PROSITE" id="PS50090"/>
    </source>
</evidence>
<feature type="domain" description="HTH myb-type" evidence="3">
    <location>
        <begin position="32"/>
        <end position="85"/>
    </location>
</feature>
<dbReference type="PROSITE" id="PS51294">
    <property type="entry name" value="HTH_MYB"/>
    <property type="match status" value="1"/>
</dbReference>
<feature type="compositionally biased region" description="Low complexity" evidence="1">
    <location>
        <begin position="16"/>
        <end position="28"/>
    </location>
</feature>
<reference evidence="5" key="1">
    <citation type="journal article" date="2011" name="Genome Biol.">
        <title>Comparative and functional genomics provide insights into the pathogenicity of dermatophytic fungi.</title>
        <authorList>
            <person name="Burmester A."/>
            <person name="Shelest E."/>
            <person name="Gloeckner G."/>
            <person name="Heddergott C."/>
            <person name="Schindler S."/>
            <person name="Staib P."/>
            <person name="Heidel A."/>
            <person name="Felder M."/>
            <person name="Petzold A."/>
            <person name="Szafranski K."/>
            <person name="Feuermann M."/>
            <person name="Pedruzzi I."/>
            <person name="Priebe S."/>
            <person name="Groth M."/>
            <person name="Winkler R."/>
            <person name="Li W."/>
            <person name="Kniemeyer O."/>
            <person name="Schroeckh V."/>
            <person name="Hertweck C."/>
            <person name="Hube B."/>
            <person name="White T.C."/>
            <person name="Platzer M."/>
            <person name="Guthke R."/>
            <person name="Heitman J."/>
            <person name="Woestemeyer J."/>
            <person name="Zipfel P.F."/>
            <person name="Monod M."/>
            <person name="Brakhage A.A."/>
        </authorList>
    </citation>
    <scope>NUCLEOTIDE SEQUENCE [LARGE SCALE GENOMIC DNA]</scope>
    <source>
        <strain evidence="5">ATCC MYA-4681 / CBS 112371</strain>
    </source>
</reference>
<dbReference type="InterPro" id="IPR001005">
    <property type="entry name" value="SANT/Myb"/>
</dbReference>
<keyword evidence="5" id="KW-1185">Reference proteome</keyword>
<dbReference type="PROSITE" id="PS50090">
    <property type="entry name" value="MYB_LIKE"/>
    <property type="match status" value="1"/>
</dbReference>
<dbReference type="AlphaFoldDB" id="D4AJN3"/>
<dbReference type="PANTHER" id="PTHR45614:SF238">
    <property type="entry name" value="MYB-LIKE TRANSCRIPTION FACTOR (EUROFUNG)"/>
    <property type="match status" value="1"/>
</dbReference>
<dbReference type="Pfam" id="PF00249">
    <property type="entry name" value="Myb_DNA-binding"/>
    <property type="match status" value="1"/>
</dbReference>
<evidence type="ECO:0008006" key="6">
    <source>
        <dbReference type="Google" id="ProtNLM"/>
    </source>
</evidence>
<feature type="region of interest" description="Disordered" evidence="1">
    <location>
        <begin position="1"/>
        <end position="45"/>
    </location>
</feature>
<dbReference type="KEGG" id="abe:ARB_04483"/>
<dbReference type="GO" id="GO:0000981">
    <property type="term" value="F:DNA-binding transcription factor activity, RNA polymerase II-specific"/>
    <property type="evidence" value="ECO:0007669"/>
    <property type="project" value="TreeGrafter"/>
</dbReference>
<dbReference type="GeneID" id="9522446"/>
<dbReference type="InterPro" id="IPR009057">
    <property type="entry name" value="Homeodomain-like_sf"/>
</dbReference>
<evidence type="ECO:0000259" key="3">
    <source>
        <dbReference type="PROSITE" id="PS51294"/>
    </source>
</evidence>
<dbReference type="PANTHER" id="PTHR45614">
    <property type="entry name" value="MYB PROTEIN-RELATED"/>
    <property type="match status" value="1"/>
</dbReference>
<dbReference type="SUPFAM" id="SSF46689">
    <property type="entry name" value="Homeodomain-like"/>
    <property type="match status" value="1"/>
</dbReference>
<name>D4AJN3_ARTBC</name>
<gene>
    <name evidence="4" type="ORF">ARB_04483</name>
</gene>
<protein>
    <recommendedName>
        <fullName evidence="6">MYB DNA-binding domain protein</fullName>
    </recommendedName>
</protein>
<evidence type="ECO:0000313" key="4">
    <source>
        <dbReference type="EMBL" id="EFE36956.1"/>
    </source>
</evidence>
<dbReference type="GO" id="GO:0005634">
    <property type="term" value="C:nucleus"/>
    <property type="evidence" value="ECO:0007669"/>
    <property type="project" value="TreeGrafter"/>
</dbReference>
<dbReference type="GO" id="GO:0045944">
    <property type="term" value="P:positive regulation of transcription by RNA polymerase II"/>
    <property type="evidence" value="ECO:0007669"/>
    <property type="project" value="TreeGrafter"/>
</dbReference>
<organism evidence="4 5">
    <name type="scientific">Arthroderma benhamiae (strain ATCC MYA-4681 / CBS 112371)</name>
    <name type="common">Trichophyton mentagrophytes</name>
    <dbReference type="NCBI Taxonomy" id="663331"/>
    <lineage>
        <taxon>Eukaryota</taxon>
        <taxon>Fungi</taxon>
        <taxon>Dikarya</taxon>
        <taxon>Ascomycota</taxon>
        <taxon>Pezizomycotina</taxon>
        <taxon>Eurotiomycetes</taxon>
        <taxon>Eurotiomycetidae</taxon>
        <taxon>Onygenales</taxon>
        <taxon>Arthrodermataceae</taxon>
        <taxon>Trichophyton</taxon>
    </lineage>
</organism>
<dbReference type="Gene3D" id="1.10.10.60">
    <property type="entry name" value="Homeodomain-like"/>
    <property type="match status" value="1"/>
</dbReference>
<comment type="caution">
    <text evidence="4">The sequence shown here is derived from an EMBL/GenBank/DDBJ whole genome shotgun (WGS) entry which is preliminary data.</text>
</comment>
<sequence length="280" mass="31505">MGPPMAGSNATEQDGTTTSTAPAPAPEAGVKKKGRTNTPWTAEEEQRLKTMRDAGNTWSEIAKTFPTRTEGSVKKHWYKDMHYAEFAEDESIALRDAIKEYESNKWKVIGQKVGKPAKVFIILYNCPPPSQNLIEKPVSNMPRNISRTYKYSMSKKATVLGYLSGPSATKLQLLGYTKHAPSLAQPPLFLFLFYGQPSLSLTPIGLPRTMMANIETLPPGFESETLGYMTQLGMFTWPTLKLERDVTIGPSVFLYYYLYFDFYIYLFSPQVSVITFTLIF</sequence>